<evidence type="ECO:0000256" key="1">
    <source>
        <dbReference type="SAM" id="MobiDB-lite"/>
    </source>
</evidence>
<sequence length="281" mass="29177">MHRGTWPWKRVAASVAASALVLGGCSGADHGEADGKGSAGASTSAAATSSGSPSADGSGSSSAGGTPSPSPFRADPAKVPKTRSRAETLAAAVALKPQGWGADFQAQGPAVSTPRTVAVLDTQCRWERHELPKGVLASLSRYSEIPAADGKGVVKVSAAVTVHTTVRDADQQLATTLEEPLRCRQQEVRTDEWISQLISTATPYGQGNNTYSDDQVVEIGKYLTGKSRQTYGWYVTRLGTVTLSVSVKGAKGYSDSELTTYASNANAAMLTRLESELGGDS</sequence>
<evidence type="ECO:0000256" key="2">
    <source>
        <dbReference type="SAM" id="SignalP"/>
    </source>
</evidence>
<reference evidence="3" key="1">
    <citation type="submission" date="2016-10" db="EMBL/GenBank/DDBJ databases">
        <title>Genome sequence of Streptomyces mangrovisoli MUSC 149.</title>
        <authorList>
            <person name="Lee L.-H."/>
            <person name="Ser H.-L."/>
        </authorList>
    </citation>
    <scope>NUCLEOTIDE SEQUENCE [LARGE SCALE GENOMIC DNA]</scope>
    <source>
        <strain evidence="3">MUSC 149</strain>
    </source>
</reference>
<dbReference type="RefSeq" id="WP_052742994.1">
    <property type="nucleotide sequence ID" value="NZ_LAVA02000089.1"/>
</dbReference>
<dbReference type="STRING" id="1428628.WN71_030895"/>
<feature type="region of interest" description="Disordered" evidence="1">
    <location>
        <begin position="24"/>
        <end position="85"/>
    </location>
</feature>
<comment type="caution">
    <text evidence="3">The sequence shown here is derived from an EMBL/GenBank/DDBJ whole genome shotgun (WGS) entry which is preliminary data.</text>
</comment>
<dbReference type="PROSITE" id="PS51257">
    <property type="entry name" value="PROKAR_LIPOPROTEIN"/>
    <property type="match status" value="1"/>
</dbReference>
<accession>A0A1J4NS56</accession>
<keyword evidence="2" id="KW-0732">Signal</keyword>
<dbReference type="Proteomes" id="UP000034196">
    <property type="component" value="Unassembled WGS sequence"/>
</dbReference>
<dbReference type="AlphaFoldDB" id="A0A1J4NS56"/>
<gene>
    <name evidence="3" type="ORF">WN71_030895</name>
</gene>
<organism evidence="3 4">
    <name type="scientific">Streptomyces mangrovisoli</name>
    <dbReference type="NCBI Taxonomy" id="1428628"/>
    <lineage>
        <taxon>Bacteria</taxon>
        <taxon>Bacillati</taxon>
        <taxon>Actinomycetota</taxon>
        <taxon>Actinomycetes</taxon>
        <taxon>Kitasatosporales</taxon>
        <taxon>Streptomycetaceae</taxon>
        <taxon>Streptomyces</taxon>
    </lineage>
</organism>
<name>A0A1J4NS56_9ACTN</name>
<feature type="signal peptide" evidence="2">
    <location>
        <begin position="1"/>
        <end position="28"/>
    </location>
</feature>
<evidence type="ECO:0008006" key="5">
    <source>
        <dbReference type="Google" id="ProtNLM"/>
    </source>
</evidence>
<protein>
    <recommendedName>
        <fullName evidence="5">PknH-like extracellular domain-containing protein</fullName>
    </recommendedName>
</protein>
<feature type="compositionally biased region" description="Low complexity" evidence="1">
    <location>
        <begin position="39"/>
        <end position="67"/>
    </location>
</feature>
<dbReference type="OrthoDB" id="4315546at2"/>
<feature type="chain" id="PRO_5009631148" description="PknH-like extracellular domain-containing protein" evidence="2">
    <location>
        <begin position="29"/>
        <end position="281"/>
    </location>
</feature>
<proteinExistence type="predicted"/>
<keyword evidence="4" id="KW-1185">Reference proteome</keyword>
<evidence type="ECO:0000313" key="3">
    <source>
        <dbReference type="EMBL" id="OIJ64077.1"/>
    </source>
</evidence>
<dbReference type="EMBL" id="LAVA02000089">
    <property type="protein sequence ID" value="OIJ64077.1"/>
    <property type="molecule type" value="Genomic_DNA"/>
</dbReference>
<evidence type="ECO:0000313" key="4">
    <source>
        <dbReference type="Proteomes" id="UP000034196"/>
    </source>
</evidence>